<reference evidence="8" key="1">
    <citation type="submission" date="2022-07" db="EMBL/GenBank/DDBJ databases">
        <title>Phylogenomic reconstructions and comparative analyses of Kickxellomycotina fungi.</title>
        <authorList>
            <person name="Reynolds N.K."/>
            <person name="Stajich J.E."/>
            <person name="Barry K."/>
            <person name="Grigoriev I.V."/>
            <person name="Crous P."/>
            <person name="Smith M.E."/>
        </authorList>
    </citation>
    <scope>NUCLEOTIDE SEQUENCE</scope>
    <source>
        <strain evidence="8">NRRL 1566</strain>
    </source>
</reference>
<evidence type="ECO:0000256" key="6">
    <source>
        <dbReference type="SAM" id="SignalP"/>
    </source>
</evidence>
<evidence type="ECO:0000256" key="5">
    <source>
        <dbReference type="SAM" id="Phobius"/>
    </source>
</evidence>
<evidence type="ECO:0000256" key="4">
    <source>
        <dbReference type="ARBA" id="ARBA00023136"/>
    </source>
</evidence>
<gene>
    <name evidence="8" type="ORF">IWW36_005115</name>
</gene>
<keyword evidence="9" id="KW-1185">Reference proteome</keyword>
<protein>
    <recommendedName>
        <fullName evidence="7">Major facilitator superfamily (MFS) profile domain-containing protein</fullName>
    </recommendedName>
</protein>
<sequence length="446" mass="47809">TLIAGLVIFLVGSAISGAAQSMGMLIGGRVIQGLGASALISLVMVIVSDISIERERGKVASVFAAIWAASSVLGPVLGGVFTQSGGGWRWVFYFSLPVGGVSGVFIILFLRLPRPRDSFMEKLKRVDFAGMVVLIGGVVMVLLALEFGGQDYGWSSATVLCLLIFGIAVIGIFVLVEWKVPKEPIMPLRLFKNRNVGISLAQQIFMGASLFGPVFYTPIFFSVVKDSSAISAGLHLLPFLLPITIVSVITGFAVSKTGRYREFQWVGTAIVTAGLCLLMLFDENVSTGKSIGILIVSGIGMGMLMQPFLLCLQTAILPRDIATGTTLFVATRSLGGAIGLSVFQTVQLNQLAKELEPIYANYSDYALAIAETVQNQAVIYSSKIPADLRSALIHANVNSLRAAFYAMIPFGGAMFVLSLFLKHIPLRTKMVKTHGNSNDLNNENQK</sequence>
<dbReference type="PANTHER" id="PTHR23501">
    <property type="entry name" value="MAJOR FACILITATOR SUPERFAMILY"/>
    <property type="match status" value="1"/>
</dbReference>
<feature type="transmembrane region" description="Helical" evidence="5">
    <location>
        <begin position="293"/>
        <end position="312"/>
    </location>
</feature>
<dbReference type="PRINTS" id="PR01036">
    <property type="entry name" value="TCRTETB"/>
</dbReference>
<feature type="chain" id="PRO_5040864317" description="Major facilitator superfamily (MFS) profile domain-containing protein" evidence="6">
    <location>
        <begin position="19"/>
        <end position="446"/>
    </location>
</feature>
<evidence type="ECO:0000259" key="7">
    <source>
        <dbReference type="PROSITE" id="PS50850"/>
    </source>
</evidence>
<dbReference type="GO" id="GO:0005886">
    <property type="term" value="C:plasma membrane"/>
    <property type="evidence" value="ECO:0007669"/>
    <property type="project" value="TreeGrafter"/>
</dbReference>
<evidence type="ECO:0000256" key="1">
    <source>
        <dbReference type="ARBA" id="ARBA00004141"/>
    </source>
</evidence>
<feature type="transmembrane region" description="Helical" evidence="5">
    <location>
        <begin position="236"/>
        <end position="254"/>
    </location>
</feature>
<evidence type="ECO:0000313" key="9">
    <source>
        <dbReference type="Proteomes" id="UP001139887"/>
    </source>
</evidence>
<feature type="transmembrane region" description="Helical" evidence="5">
    <location>
        <begin position="196"/>
        <end position="216"/>
    </location>
</feature>
<evidence type="ECO:0000313" key="8">
    <source>
        <dbReference type="EMBL" id="KAJ2844613.1"/>
    </source>
</evidence>
<dbReference type="PROSITE" id="PS50850">
    <property type="entry name" value="MFS"/>
    <property type="match status" value="1"/>
</dbReference>
<dbReference type="InterPro" id="IPR036259">
    <property type="entry name" value="MFS_trans_sf"/>
</dbReference>
<dbReference type="SUPFAM" id="SSF103473">
    <property type="entry name" value="MFS general substrate transporter"/>
    <property type="match status" value="2"/>
</dbReference>
<dbReference type="GO" id="GO:0022857">
    <property type="term" value="F:transmembrane transporter activity"/>
    <property type="evidence" value="ECO:0007669"/>
    <property type="project" value="InterPro"/>
</dbReference>
<feature type="transmembrane region" description="Helical" evidence="5">
    <location>
        <begin position="90"/>
        <end position="113"/>
    </location>
</feature>
<dbReference type="OrthoDB" id="10021397at2759"/>
<dbReference type="Proteomes" id="UP001139887">
    <property type="component" value="Unassembled WGS sequence"/>
</dbReference>
<feature type="non-terminal residue" evidence="8">
    <location>
        <position position="1"/>
    </location>
</feature>
<comment type="subcellular location">
    <subcellularLocation>
        <location evidence="1">Membrane</location>
        <topology evidence="1">Multi-pass membrane protein</topology>
    </subcellularLocation>
</comment>
<dbReference type="InterPro" id="IPR020846">
    <property type="entry name" value="MFS_dom"/>
</dbReference>
<dbReference type="InterPro" id="IPR011701">
    <property type="entry name" value="MFS"/>
</dbReference>
<evidence type="ECO:0000256" key="3">
    <source>
        <dbReference type="ARBA" id="ARBA00022989"/>
    </source>
</evidence>
<evidence type="ECO:0000256" key="2">
    <source>
        <dbReference type="ARBA" id="ARBA00022692"/>
    </source>
</evidence>
<dbReference type="Gene3D" id="1.20.1720.10">
    <property type="entry name" value="Multidrug resistance protein D"/>
    <property type="match status" value="1"/>
</dbReference>
<feature type="transmembrane region" description="Helical" evidence="5">
    <location>
        <begin position="324"/>
        <end position="343"/>
    </location>
</feature>
<dbReference type="PANTHER" id="PTHR23501:SF102">
    <property type="entry name" value="DRUG TRANSPORTER, PUTATIVE (AFU_ORTHOLOGUE AFUA_3G08530)-RELATED"/>
    <property type="match status" value="1"/>
</dbReference>
<feature type="transmembrane region" description="Helical" evidence="5">
    <location>
        <begin position="26"/>
        <end position="47"/>
    </location>
</feature>
<dbReference type="EMBL" id="JANBUW010001030">
    <property type="protein sequence ID" value="KAJ2844613.1"/>
    <property type="molecule type" value="Genomic_DNA"/>
</dbReference>
<comment type="caution">
    <text evidence="8">The sequence shown here is derived from an EMBL/GenBank/DDBJ whole genome shotgun (WGS) entry which is preliminary data.</text>
</comment>
<organism evidence="8 9">
    <name type="scientific">Coemansia brasiliensis</name>
    <dbReference type="NCBI Taxonomy" id="2650707"/>
    <lineage>
        <taxon>Eukaryota</taxon>
        <taxon>Fungi</taxon>
        <taxon>Fungi incertae sedis</taxon>
        <taxon>Zoopagomycota</taxon>
        <taxon>Kickxellomycotina</taxon>
        <taxon>Kickxellomycetes</taxon>
        <taxon>Kickxellales</taxon>
        <taxon>Kickxellaceae</taxon>
        <taxon>Coemansia</taxon>
    </lineage>
</organism>
<keyword evidence="4 5" id="KW-0472">Membrane</keyword>
<feature type="transmembrane region" description="Helical" evidence="5">
    <location>
        <begin position="59"/>
        <end position="78"/>
    </location>
</feature>
<keyword evidence="2 5" id="KW-0812">Transmembrane</keyword>
<accession>A0A9W8LYF2</accession>
<feature type="transmembrane region" description="Helical" evidence="5">
    <location>
        <begin position="157"/>
        <end position="176"/>
    </location>
</feature>
<name>A0A9W8LYF2_9FUNG</name>
<feature type="transmembrane region" description="Helical" evidence="5">
    <location>
        <begin position="402"/>
        <end position="421"/>
    </location>
</feature>
<keyword evidence="3 5" id="KW-1133">Transmembrane helix</keyword>
<dbReference type="Gene3D" id="1.20.1250.20">
    <property type="entry name" value="MFS general substrate transporter like domains"/>
    <property type="match status" value="1"/>
</dbReference>
<dbReference type="Pfam" id="PF07690">
    <property type="entry name" value="MFS_1"/>
    <property type="match status" value="2"/>
</dbReference>
<feature type="signal peptide" evidence="6">
    <location>
        <begin position="1"/>
        <end position="18"/>
    </location>
</feature>
<dbReference type="AlphaFoldDB" id="A0A9W8LYF2"/>
<feature type="domain" description="Major facilitator superfamily (MFS) profile" evidence="7">
    <location>
        <begin position="1"/>
        <end position="389"/>
    </location>
</feature>
<proteinExistence type="predicted"/>
<feature type="transmembrane region" description="Helical" evidence="5">
    <location>
        <begin position="263"/>
        <end position="281"/>
    </location>
</feature>
<feature type="transmembrane region" description="Helical" evidence="5">
    <location>
        <begin position="125"/>
        <end position="145"/>
    </location>
</feature>
<keyword evidence="6" id="KW-0732">Signal</keyword>